<feature type="transmembrane region" description="Helical" evidence="1">
    <location>
        <begin position="81"/>
        <end position="104"/>
    </location>
</feature>
<protein>
    <submittedName>
        <fullName evidence="2">Membrane zinc metalloprotease</fullName>
    </submittedName>
</protein>
<organism evidence="2 3">
    <name type="scientific">Shewanella marisflavi</name>
    <dbReference type="NCBI Taxonomy" id="260364"/>
    <lineage>
        <taxon>Bacteria</taxon>
        <taxon>Pseudomonadati</taxon>
        <taxon>Pseudomonadota</taxon>
        <taxon>Gammaproteobacteria</taxon>
        <taxon>Alteromonadales</taxon>
        <taxon>Shewanellaceae</taxon>
        <taxon>Shewanella</taxon>
    </lineage>
</organism>
<dbReference type="GO" id="GO:0008237">
    <property type="term" value="F:metallopeptidase activity"/>
    <property type="evidence" value="ECO:0007669"/>
    <property type="project" value="UniProtKB-KW"/>
</dbReference>
<sequence length="233" mass="25771">MGFSISSPASKAGVPSRSLFMIELLLALALTRIPYLSVPFKWLESYFHEASHALATLLSGGLVSHIELYPNGAGLCVSQGGWPVLIGFAGYFGASLWGLLIFHLATWARGIRLSFSFLGLMVALSILFWGRDLLTIFILFVLSLLFFLPLKLSQSPILTFSLRVMALMIMLNALASPTVLLGMPGRGDAAMLAQQTWIPAWIWVGIWLLSSLAMLWICWRRVEQANAKREQKV</sequence>
<dbReference type="Proteomes" id="UP000198233">
    <property type="component" value="Chromosome"/>
</dbReference>
<dbReference type="AlphaFoldDB" id="A0AAC9TZV7"/>
<dbReference type="Pfam" id="PF13398">
    <property type="entry name" value="Peptidase_M50B"/>
    <property type="match status" value="1"/>
</dbReference>
<dbReference type="EMBL" id="CP022272">
    <property type="protein sequence ID" value="ASJ96584.1"/>
    <property type="molecule type" value="Genomic_DNA"/>
</dbReference>
<feature type="transmembrane region" description="Helical" evidence="1">
    <location>
        <begin position="160"/>
        <end position="180"/>
    </location>
</feature>
<dbReference type="PANTHER" id="PTHR33979:SF2">
    <property type="entry name" value="PEPTIDASE M50B-LIKE-DOMAIN-CONTAINING PROTEIN"/>
    <property type="match status" value="1"/>
</dbReference>
<reference evidence="2 3" key="1">
    <citation type="submission" date="2017-06" db="EMBL/GenBank/DDBJ databases">
        <title>Complete genome sequence of Shewanella marisflavi EP1 associated with anaerobic 2,4-dinitrotoluene reduction and salt tolerance.</title>
        <authorList>
            <person name="Huang J."/>
        </authorList>
    </citation>
    <scope>NUCLEOTIDE SEQUENCE [LARGE SCALE GENOMIC DNA]</scope>
    <source>
        <strain evidence="2 3">EP1</strain>
    </source>
</reference>
<feature type="transmembrane region" description="Helical" evidence="1">
    <location>
        <begin position="111"/>
        <end position="130"/>
    </location>
</feature>
<gene>
    <name evidence="2" type="ORF">CFF01_08265</name>
</gene>
<keyword evidence="1" id="KW-0812">Transmembrane</keyword>
<evidence type="ECO:0000313" key="3">
    <source>
        <dbReference type="Proteomes" id="UP000198233"/>
    </source>
</evidence>
<evidence type="ECO:0000313" key="2">
    <source>
        <dbReference type="EMBL" id="ASJ96584.1"/>
    </source>
</evidence>
<keyword evidence="2" id="KW-0482">Metalloprotease</keyword>
<keyword evidence="1" id="KW-1133">Transmembrane helix</keyword>
<dbReference type="InterPro" id="IPR049500">
    <property type="entry name" value="Peptidase_M50B-like"/>
</dbReference>
<feature type="transmembrane region" description="Helical" evidence="1">
    <location>
        <begin position="136"/>
        <end position="153"/>
    </location>
</feature>
<evidence type="ECO:0000256" key="1">
    <source>
        <dbReference type="SAM" id="Phobius"/>
    </source>
</evidence>
<dbReference type="PANTHER" id="PTHR33979">
    <property type="entry name" value="OS02G0221600 PROTEIN"/>
    <property type="match status" value="1"/>
</dbReference>
<proteinExistence type="predicted"/>
<dbReference type="RefSeq" id="WP_088904483.1">
    <property type="nucleotide sequence ID" value="NZ_CP022272.1"/>
</dbReference>
<keyword evidence="1" id="KW-0472">Membrane</keyword>
<dbReference type="KEGG" id="smav:CFF01_08265"/>
<name>A0AAC9TZV7_9GAMM</name>
<accession>A0AAC9TZV7</accession>
<feature type="transmembrane region" description="Helical" evidence="1">
    <location>
        <begin position="20"/>
        <end position="38"/>
    </location>
</feature>
<keyword evidence="2" id="KW-0378">Hydrolase</keyword>
<keyword evidence="2" id="KW-0645">Protease</keyword>
<feature type="transmembrane region" description="Helical" evidence="1">
    <location>
        <begin position="200"/>
        <end position="219"/>
    </location>
</feature>